<accession>A0A419SZJ6</accession>
<feature type="transmembrane region" description="Helical" evidence="8">
    <location>
        <begin position="12"/>
        <end position="33"/>
    </location>
</feature>
<dbReference type="CDD" id="cd00075">
    <property type="entry name" value="HATPase"/>
    <property type="match status" value="1"/>
</dbReference>
<dbReference type="RefSeq" id="WP_120170129.1">
    <property type="nucleotide sequence ID" value="NZ_MCIB01000034.1"/>
</dbReference>
<keyword evidence="8" id="KW-0472">Membrane</keyword>
<keyword evidence="5" id="KW-0808">Transferase</keyword>
<feature type="domain" description="Histidine kinase" evidence="9">
    <location>
        <begin position="257"/>
        <end position="471"/>
    </location>
</feature>
<comment type="catalytic activity">
    <reaction evidence="1">
        <text>ATP + protein L-histidine = ADP + protein N-phospho-L-histidine.</text>
        <dbReference type="EC" id="2.7.13.3"/>
    </reaction>
</comment>
<dbReference type="Proteomes" id="UP000284177">
    <property type="component" value="Unassembled WGS sequence"/>
</dbReference>
<dbReference type="GO" id="GO:0004721">
    <property type="term" value="F:phosphoprotein phosphatase activity"/>
    <property type="evidence" value="ECO:0007669"/>
    <property type="project" value="TreeGrafter"/>
</dbReference>
<dbReference type="OrthoDB" id="9813151at2"/>
<dbReference type="PRINTS" id="PR00344">
    <property type="entry name" value="BCTRLSENSOR"/>
</dbReference>
<dbReference type="SUPFAM" id="SSF55874">
    <property type="entry name" value="ATPase domain of HSP90 chaperone/DNA topoisomerase II/histidine kinase"/>
    <property type="match status" value="1"/>
</dbReference>
<gene>
    <name evidence="11" type="ORF">BET03_04530</name>
</gene>
<dbReference type="GO" id="GO:0000155">
    <property type="term" value="F:phosphorelay sensor kinase activity"/>
    <property type="evidence" value="ECO:0007669"/>
    <property type="project" value="InterPro"/>
</dbReference>
<evidence type="ECO:0000259" key="9">
    <source>
        <dbReference type="PROSITE" id="PS50109"/>
    </source>
</evidence>
<evidence type="ECO:0000256" key="7">
    <source>
        <dbReference type="ARBA" id="ARBA00023012"/>
    </source>
</evidence>
<organism evidence="11 12">
    <name type="scientific">Thermohalobacter berrensis</name>
    <dbReference type="NCBI Taxonomy" id="99594"/>
    <lineage>
        <taxon>Bacteria</taxon>
        <taxon>Bacillati</taxon>
        <taxon>Bacillota</taxon>
        <taxon>Tissierellia</taxon>
        <taxon>Tissierellales</taxon>
        <taxon>Thermohalobacteraceae</taxon>
        <taxon>Thermohalobacter</taxon>
    </lineage>
</organism>
<feature type="transmembrane region" description="Helical" evidence="8">
    <location>
        <begin position="172"/>
        <end position="194"/>
    </location>
</feature>
<dbReference type="InterPro" id="IPR003660">
    <property type="entry name" value="HAMP_dom"/>
</dbReference>
<proteinExistence type="predicted"/>
<name>A0A419SZJ6_9FIRM</name>
<dbReference type="Gene3D" id="3.30.565.10">
    <property type="entry name" value="Histidine kinase-like ATPase, C-terminal domain"/>
    <property type="match status" value="1"/>
</dbReference>
<dbReference type="PANTHER" id="PTHR45453:SF1">
    <property type="entry name" value="PHOSPHATE REGULON SENSOR PROTEIN PHOR"/>
    <property type="match status" value="1"/>
</dbReference>
<dbReference type="InterPro" id="IPR003594">
    <property type="entry name" value="HATPase_dom"/>
</dbReference>
<dbReference type="SUPFAM" id="SSF158472">
    <property type="entry name" value="HAMP domain-like"/>
    <property type="match status" value="1"/>
</dbReference>
<dbReference type="FunFam" id="3.30.565.10:FF:000006">
    <property type="entry name" value="Sensor histidine kinase WalK"/>
    <property type="match status" value="1"/>
</dbReference>
<dbReference type="EMBL" id="MCIB01000034">
    <property type="protein sequence ID" value="RKD30609.1"/>
    <property type="molecule type" value="Genomic_DNA"/>
</dbReference>
<evidence type="ECO:0000256" key="4">
    <source>
        <dbReference type="ARBA" id="ARBA00022553"/>
    </source>
</evidence>
<dbReference type="Pfam" id="PF02518">
    <property type="entry name" value="HATPase_c"/>
    <property type="match status" value="1"/>
</dbReference>
<dbReference type="InterPro" id="IPR050351">
    <property type="entry name" value="BphY/WalK/GraS-like"/>
</dbReference>
<dbReference type="SMART" id="SM00304">
    <property type="entry name" value="HAMP"/>
    <property type="match status" value="1"/>
</dbReference>
<dbReference type="GO" id="GO:0016036">
    <property type="term" value="P:cellular response to phosphate starvation"/>
    <property type="evidence" value="ECO:0007669"/>
    <property type="project" value="TreeGrafter"/>
</dbReference>
<comment type="subcellular location">
    <subcellularLocation>
        <location evidence="2">Membrane</location>
    </subcellularLocation>
</comment>
<keyword evidence="6 11" id="KW-0418">Kinase</keyword>
<evidence type="ECO:0000313" key="12">
    <source>
        <dbReference type="Proteomes" id="UP000284177"/>
    </source>
</evidence>
<dbReference type="InterPro" id="IPR036890">
    <property type="entry name" value="HATPase_C_sf"/>
</dbReference>
<evidence type="ECO:0000256" key="5">
    <source>
        <dbReference type="ARBA" id="ARBA00022679"/>
    </source>
</evidence>
<evidence type="ECO:0000259" key="10">
    <source>
        <dbReference type="PROSITE" id="PS50885"/>
    </source>
</evidence>
<evidence type="ECO:0000256" key="6">
    <source>
        <dbReference type="ARBA" id="ARBA00022777"/>
    </source>
</evidence>
<comment type="caution">
    <text evidence="11">The sequence shown here is derived from an EMBL/GenBank/DDBJ whole genome shotgun (WGS) entry which is preliminary data.</text>
</comment>
<keyword evidence="12" id="KW-1185">Reference proteome</keyword>
<dbReference type="PROSITE" id="PS50885">
    <property type="entry name" value="HAMP"/>
    <property type="match status" value="1"/>
</dbReference>
<dbReference type="EC" id="2.7.13.3" evidence="3"/>
<dbReference type="SMART" id="SM00387">
    <property type="entry name" value="HATPase_c"/>
    <property type="match status" value="1"/>
</dbReference>
<sequence>MFNRLRTRLTLFILGGTIFSIILVSIISNITLFNKFDLYMKKEQKNRIKELTHLIKESYEPEVGWTIDSLENIATSSLIKNFDIVIRDNKGNVIFTHYVQNNMMRMHIEMMRKMGHSMMGMGRRRRSFLENGEYKSEVIELNKNGEIIGHVEIGYIGPFMVSEREIEFAKGINTSIIFSALISIIIAIGLGAYLSKIISKPIINITKASNDIRNGKLDTRISKLNNINELNELTNSINHLAASLEKQQRLRKRLTSDIAHELRTPLSILQSHIEAIIDGVWEPNIERMTIFKNEVDRLIKLVEQLKYLTDIENHKIELQIEEINLTKLLKEIVESFKVEFYNKQVSLESDIEKDVDIMADRDKIRQVMINIISNALKFTETGGRVNLKLRQDKKNIIIEIEDNGIGIPKEDLPFIFERLYRSEKSRNRKTGGAGIGLTIAKKLVEAHKGKIRVESQEKKGTKFIIILPISS</sequence>
<dbReference type="Gene3D" id="1.10.287.130">
    <property type="match status" value="1"/>
</dbReference>
<evidence type="ECO:0000313" key="11">
    <source>
        <dbReference type="EMBL" id="RKD30609.1"/>
    </source>
</evidence>
<evidence type="ECO:0000256" key="1">
    <source>
        <dbReference type="ARBA" id="ARBA00000085"/>
    </source>
</evidence>
<dbReference type="SMART" id="SM00388">
    <property type="entry name" value="HisKA"/>
    <property type="match status" value="1"/>
</dbReference>
<dbReference type="InterPro" id="IPR004358">
    <property type="entry name" value="Sig_transdc_His_kin-like_C"/>
</dbReference>
<reference evidence="11 12" key="1">
    <citation type="submission" date="2016-08" db="EMBL/GenBank/DDBJ databases">
        <title>Novel Firmicutes and Novel Genomes.</title>
        <authorList>
            <person name="Poppleton D.I."/>
            <person name="Gribaldo S."/>
        </authorList>
    </citation>
    <scope>NUCLEOTIDE SEQUENCE [LARGE SCALE GENOMIC DNA]</scope>
    <source>
        <strain evidence="11 12">CTT3</strain>
    </source>
</reference>
<dbReference type="SUPFAM" id="SSF47384">
    <property type="entry name" value="Homodimeric domain of signal transducing histidine kinase"/>
    <property type="match status" value="1"/>
</dbReference>
<dbReference type="CDD" id="cd00082">
    <property type="entry name" value="HisKA"/>
    <property type="match status" value="1"/>
</dbReference>
<dbReference type="AlphaFoldDB" id="A0A419SZJ6"/>
<evidence type="ECO:0000256" key="3">
    <source>
        <dbReference type="ARBA" id="ARBA00012438"/>
    </source>
</evidence>
<dbReference type="GO" id="GO:0005886">
    <property type="term" value="C:plasma membrane"/>
    <property type="evidence" value="ECO:0007669"/>
    <property type="project" value="TreeGrafter"/>
</dbReference>
<dbReference type="Gene3D" id="6.10.340.10">
    <property type="match status" value="1"/>
</dbReference>
<dbReference type="Pfam" id="PF00672">
    <property type="entry name" value="HAMP"/>
    <property type="match status" value="1"/>
</dbReference>
<keyword evidence="4" id="KW-0597">Phosphoprotein</keyword>
<dbReference type="InterPro" id="IPR005467">
    <property type="entry name" value="His_kinase_dom"/>
</dbReference>
<evidence type="ECO:0000256" key="2">
    <source>
        <dbReference type="ARBA" id="ARBA00004370"/>
    </source>
</evidence>
<dbReference type="PANTHER" id="PTHR45453">
    <property type="entry name" value="PHOSPHATE REGULON SENSOR PROTEIN PHOR"/>
    <property type="match status" value="1"/>
</dbReference>
<keyword evidence="8" id="KW-1133">Transmembrane helix</keyword>
<dbReference type="Pfam" id="PF00512">
    <property type="entry name" value="HisKA"/>
    <property type="match status" value="1"/>
</dbReference>
<dbReference type="PROSITE" id="PS50109">
    <property type="entry name" value="HIS_KIN"/>
    <property type="match status" value="1"/>
</dbReference>
<dbReference type="InterPro" id="IPR003661">
    <property type="entry name" value="HisK_dim/P_dom"/>
</dbReference>
<dbReference type="CDD" id="cd06225">
    <property type="entry name" value="HAMP"/>
    <property type="match status" value="1"/>
</dbReference>
<keyword evidence="7" id="KW-0902">Two-component regulatory system</keyword>
<protein>
    <recommendedName>
        <fullName evidence="3">histidine kinase</fullName>
        <ecNumber evidence="3">2.7.13.3</ecNumber>
    </recommendedName>
</protein>
<evidence type="ECO:0000256" key="8">
    <source>
        <dbReference type="SAM" id="Phobius"/>
    </source>
</evidence>
<feature type="domain" description="HAMP" evidence="10">
    <location>
        <begin position="196"/>
        <end position="249"/>
    </location>
</feature>
<keyword evidence="8" id="KW-0812">Transmembrane</keyword>
<dbReference type="InterPro" id="IPR036097">
    <property type="entry name" value="HisK_dim/P_sf"/>
</dbReference>